<evidence type="ECO:0000256" key="1">
    <source>
        <dbReference type="SAM" id="MobiDB-lite"/>
    </source>
</evidence>
<accession>A0A1X2GU79</accession>
<protein>
    <recommendedName>
        <fullName evidence="3">TFIIS central domain-containing protein</fullName>
    </recommendedName>
</protein>
<dbReference type="GO" id="GO:0000977">
    <property type="term" value="F:RNA polymerase II transcription regulatory region sequence-specific DNA binding"/>
    <property type="evidence" value="ECO:0007669"/>
    <property type="project" value="TreeGrafter"/>
</dbReference>
<feature type="region of interest" description="Disordered" evidence="1">
    <location>
        <begin position="323"/>
        <end position="363"/>
    </location>
</feature>
<keyword evidence="2" id="KW-0732">Signal</keyword>
<keyword evidence="5" id="KW-1185">Reference proteome</keyword>
<dbReference type="Gene3D" id="1.10.472.30">
    <property type="entry name" value="Transcription elongation factor S-II, central domain"/>
    <property type="match status" value="1"/>
</dbReference>
<evidence type="ECO:0000313" key="4">
    <source>
        <dbReference type="EMBL" id="ORX60568.1"/>
    </source>
</evidence>
<dbReference type="PROSITE" id="PS51321">
    <property type="entry name" value="TFIIS_CENTRAL"/>
    <property type="match status" value="1"/>
</dbReference>
<evidence type="ECO:0000256" key="2">
    <source>
        <dbReference type="SAM" id="SignalP"/>
    </source>
</evidence>
<dbReference type="OrthoDB" id="419537at2759"/>
<reference evidence="4 5" key="1">
    <citation type="submission" date="2016-07" db="EMBL/GenBank/DDBJ databases">
        <title>Pervasive Adenine N6-methylation of Active Genes in Fungi.</title>
        <authorList>
            <consortium name="DOE Joint Genome Institute"/>
            <person name="Mondo S.J."/>
            <person name="Dannebaum R.O."/>
            <person name="Kuo R.C."/>
            <person name="Labutti K."/>
            <person name="Haridas S."/>
            <person name="Kuo A."/>
            <person name="Salamov A."/>
            <person name="Ahrendt S.R."/>
            <person name="Lipzen A."/>
            <person name="Sullivan W."/>
            <person name="Andreopoulos W.B."/>
            <person name="Clum A."/>
            <person name="Lindquist E."/>
            <person name="Daum C."/>
            <person name="Ramamoorthy G.K."/>
            <person name="Gryganskyi A."/>
            <person name="Culley D."/>
            <person name="Magnuson J.K."/>
            <person name="James T.Y."/>
            <person name="O'Malley M.A."/>
            <person name="Stajich J.E."/>
            <person name="Spatafora J.W."/>
            <person name="Visel A."/>
            <person name="Grigoriev I.V."/>
        </authorList>
    </citation>
    <scope>NUCLEOTIDE SEQUENCE [LARGE SCALE GENOMIC DNA]</scope>
    <source>
        <strain evidence="4 5">NRRL 3301</strain>
    </source>
</reference>
<proteinExistence type="predicted"/>
<dbReference type="AlphaFoldDB" id="A0A1X2GU79"/>
<dbReference type="SMART" id="SM00510">
    <property type="entry name" value="TFS2M"/>
    <property type="match status" value="1"/>
</dbReference>
<sequence length="592" mass="64763">MAGVFFTSSCPLSFLALSLSFTCSHFNKKKSNKPLSFFFCLKTLFGLELGRATESQKELQNTTSSSTRSSPLHKCLLPSCNNSTRPDSYCSNTCAKQHAQESASSTKKPNTTRSRSASNKKQSTPPPPTVAAVSVMDLVRKNVTKSLTAALVSILTSLQRLPTELQQQVSTGPLEMAQAMASKLEQGLFEHWTTPPTPTTTAHFDAEANYKARVRSLLHNLRDKNNQGFQERVVCGDISIDDLATMTAEDMANPALRSMSASLREQSLKNSILPTAPSLPLVKKTHKGEVVMSQVSDNNHVSNSQSSTPGHLSYRRPQMIAADRNQPNPTNIPPTTAPKHPHDHKENTSAPPSSLSPSAETSHPDVYQKLFGNAPAPLTSTHDTSTQRTNIDLEQMYDDDEEGVQLDIGDDDKLIERRYGEAAYLWHGKVVMPEVANFVAKAKQVGGRSLSKKEWQTLLATGSLFVEGRIPTASANNYLMSLQARSDKYDFALLLVQCDTAAGGASSERQMQSLLTHLIYKERYGVVGRDKAKIKDFYLIPLDRDHHIPRYLQSMVDASTFGPASPSPTSPLTSTDGFLAVLILPKPLASSS</sequence>
<dbReference type="GO" id="GO:0005634">
    <property type="term" value="C:nucleus"/>
    <property type="evidence" value="ECO:0007669"/>
    <property type="project" value="TreeGrafter"/>
</dbReference>
<feature type="signal peptide" evidence="2">
    <location>
        <begin position="1"/>
        <end position="20"/>
    </location>
</feature>
<dbReference type="SUPFAM" id="SSF46942">
    <property type="entry name" value="Elongation factor TFIIS domain 2"/>
    <property type="match status" value="1"/>
</dbReference>
<dbReference type="GO" id="GO:0006362">
    <property type="term" value="P:transcription elongation by RNA polymerase I"/>
    <property type="evidence" value="ECO:0007669"/>
    <property type="project" value="TreeGrafter"/>
</dbReference>
<dbReference type="GO" id="GO:0031564">
    <property type="term" value="P:transcription antitermination"/>
    <property type="evidence" value="ECO:0007669"/>
    <property type="project" value="TreeGrafter"/>
</dbReference>
<feature type="chain" id="PRO_5012416990" description="TFIIS central domain-containing protein" evidence="2">
    <location>
        <begin position="21"/>
        <end position="592"/>
    </location>
</feature>
<evidence type="ECO:0000259" key="3">
    <source>
        <dbReference type="PROSITE" id="PS51321"/>
    </source>
</evidence>
<evidence type="ECO:0000313" key="5">
    <source>
        <dbReference type="Proteomes" id="UP000242146"/>
    </source>
</evidence>
<dbReference type="InterPro" id="IPR003618">
    <property type="entry name" value="TFIIS_cen_dom"/>
</dbReference>
<dbReference type="PANTHER" id="PTHR11477">
    <property type="entry name" value="TRANSCRIPTION FACTOR S-II ZINC FINGER DOMAIN-CONTAINING PROTEIN"/>
    <property type="match status" value="1"/>
</dbReference>
<comment type="caution">
    <text evidence="4">The sequence shown here is derived from an EMBL/GenBank/DDBJ whole genome shotgun (WGS) entry which is preliminary data.</text>
</comment>
<organism evidence="4 5">
    <name type="scientific">Hesseltinella vesiculosa</name>
    <dbReference type="NCBI Taxonomy" id="101127"/>
    <lineage>
        <taxon>Eukaryota</taxon>
        <taxon>Fungi</taxon>
        <taxon>Fungi incertae sedis</taxon>
        <taxon>Mucoromycota</taxon>
        <taxon>Mucoromycotina</taxon>
        <taxon>Mucoromycetes</taxon>
        <taxon>Mucorales</taxon>
        <taxon>Cunninghamellaceae</taxon>
        <taxon>Hesseltinella</taxon>
    </lineage>
</organism>
<dbReference type="GO" id="GO:0006368">
    <property type="term" value="P:transcription elongation by RNA polymerase II"/>
    <property type="evidence" value="ECO:0007669"/>
    <property type="project" value="TreeGrafter"/>
</dbReference>
<dbReference type="GO" id="GO:0001139">
    <property type="term" value="F:RNA polymerase II complex recruiting activity"/>
    <property type="evidence" value="ECO:0007669"/>
    <property type="project" value="TreeGrafter"/>
</dbReference>
<feature type="region of interest" description="Disordered" evidence="1">
    <location>
        <begin position="100"/>
        <end position="130"/>
    </location>
</feature>
<feature type="domain" description="TFIIS central" evidence="3">
    <location>
        <begin position="139"/>
        <end position="279"/>
    </location>
</feature>
<dbReference type="InterPro" id="IPR036575">
    <property type="entry name" value="TFIIS_cen_dom_sf"/>
</dbReference>
<feature type="region of interest" description="Disordered" evidence="1">
    <location>
        <begin position="369"/>
        <end position="388"/>
    </location>
</feature>
<dbReference type="Pfam" id="PF07744">
    <property type="entry name" value="SPOC"/>
    <property type="match status" value="1"/>
</dbReference>
<feature type="compositionally biased region" description="Polar residues" evidence="1">
    <location>
        <begin position="378"/>
        <end position="388"/>
    </location>
</feature>
<dbReference type="STRING" id="101127.A0A1X2GU79"/>
<feature type="compositionally biased region" description="Polar residues" evidence="1">
    <location>
        <begin position="100"/>
        <end position="122"/>
    </location>
</feature>
<feature type="compositionally biased region" description="Low complexity" evidence="1">
    <location>
        <begin position="348"/>
        <end position="361"/>
    </location>
</feature>
<dbReference type="EMBL" id="MCGT01000004">
    <property type="protein sequence ID" value="ORX60568.1"/>
    <property type="molecule type" value="Genomic_DNA"/>
</dbReference>
<dbReference type="InterPro" id="IPR012921">
    <property type="entry name" value="SPOC_C"/>
</dbReference>
<dbReference type="GO" id="GO:0031440">
    <property type="term" value="P:regulation of mRNA 3'-end processing"/>
    <property type="evidence" value="ECO:0007669"/>
    <property type="project" value="TreeGrafter"/>
</dbReference>
<dbReference type="Proteomes" id="UP000242146">
    <property type="component" value="Unassembled WGS sequence"/>
</dbReference>
<dbReference type="PANTHER" id="PTHR11477:SF11">
    <property type="entry name" value="TRANSCRIPTION FACTOR BYE1"/>
    <property type="match status" value="1"/>
</dbReference>
<name>A0A1X2GU79_9FUNG</name>
<gene>
    <name evidence="4" type="ORF">DM01DRAFT_1162672</name>
</gene>
<dbReference type="Pfam" id="PF07500">
    <property type="entry name" value="TFIIS_M"/>
    <property type="match status" value="1"/>
</dbReference>
<dbReference type="CDD" id="cd21538">
    <property type="entry name" value="SPOC_TFIIS"/>
    <property type="match status" value="1"/>
</dbReference>